<evidence type="ECO:0000313" key="5">
    <source>
        <dbReference type="EMBL" id="CAA2998410.1"/>
    </source>
</evidence>
<feature type="domain" description="Calponin-homology (CH)" evidence="4">
    <location>
        <begin position="16"/>
        <end position="124"/>
    </location>
</feature>
<accession>A0A8S0T0L1</accession>
<evidence type="ECO:0000259" key="4">
    <source>
        <dbReference type="PROSITE" id="PS50021"/>
    </source>
</evidence>
<dbReference type="PANTHER" id="PTHR19961">
    <property type="entry name" value="FIMBRIN/PLASTIN"/>
    <property type="match status" value="1"/>
</dbReference>
<dbReference type="GO" id="GO:0005737">
    <property type="term" value="C:cytoplasm"/>
    <property type="evidence" value="ECO:0007669"/>
    <property type="project" value="TreeGrafter"/>
</dbReference>
<evidence type="ECO:0000256" key="1">
    <source>
        <dbReference type="ARBA" id="ARBA00011385"/>
    </source>
</evidence>
<dbReference type="Pfam" id="PF00307">
    <property type="entry name" value="CH"/>
    <property type="match status" value="1"/>
</dbReference>
<keyword evidence="2" id="KW-0677">Repeat</keyword>
<dbReference type="GO" id="GO:0051017">
    <property type="term" value="P:actin filament bundle assembly"/>
    <property type="evidence" value="ECO:0007669"/>
    <property type="project" value="InterPro"/>
</dbReference>
<evidence type="ECO:0000256" key="3">
    <source>
        <dbReference type="ARBA" id="ARBA00023203"/>
    </source>
</evidence>
<dbReference type="Gene3D" id="1.10.418.10">
    <property type="entry name" value="Calponin-like domain"/>
    <property type="match status" value="1"/>
</dbReference>
<reference evidence="5 6" key="1">
    <citation type="submission" date="2019-12" db="EMBL/GenBank/DDBJ databases">
        <authorList>
            <person name="Alioto T."/>
            <person name="Alioto T."/>
            <person name="Gomez Garrido J."/>
        </authorList>
    </citation>
    <scope>NUCLEOTIDE SEQUENCE [LARGE SCALE GENOMIC DNA]</scope>
</reference>
<keyword evidence="3" id="KW-0009">Actin-binding</keyword>
<dbReference type="AlphaFoldDB" id="A0A8S0T0L1"/>
<evidence type="ECO:0000313" key="6">
    <source>
        <dbReference type="Proteomes" id="UP000594638"/>
    </source>
</evidence>
<gene>
    <name evidence="5" type="ORF">OLEA9_A004303</name>
</gene>
<dbReference type="OrthoDB" id="431378at2759"/>
<dbReference type="PANTHER" id="PTHR19961:SF62">
    <property type="entry name" value="FIMBRIN-1"/>
    <property type="match status" value="1"/>
</dbReference>
<name>A0A8S0T0L1_OLEEU</name>
<comment type="caution">
    <text evidence="5">The sequence shown here is derived from an EMBL/GenBank/DDBJ whole genome shotgun (WGS) entry which is preliminary data.</text>
</comment>
<dbReference type="SUPFAM" id="SSF47576">
    <property type="entry name" value="Calponin-homology domain, CH-domain"/>
    <property type="match status" value="1"/>
</dbReference>
<keyword evidence="6" id="KW-1185">Reference proteome</keyword>
<dbReference type="InterPro" id="IPR001715">
    <property type="entry name" value="CH_dom"/>
</dbReference>
<dbReference type="SMART" id="SM00033">
    <property type="entry name" value="CH"/>
    <property type="match status" value="1"/>
</dbReference>
<dbReference type="Proteomes" id="UP000594638">
    <property type="component" value="Unassembled WGS sequence"/>
</dbReference>
<organism evidence="5 6">
    <name type="scientific">Olea europaea subsp. europaea</name>
    <dbReference type="NCBI Taxonomy" id="158383"/>
    <lineage>
        <taxon>Eukaryota</taxon>
        <taxon>Viridiplantae</taxon>
        <taxon>Streptophyta</taxon>
        <taxon>Embryophyta</taxon>
        <taxon>Tracheophyta</taxon>
        <taxon>Spermatophyta</taxon>
        <taxon>Magnoliopsida</taxon>
        <taxon>eudicotyledons</taxon>
        <taxon>Gunneridae</taxon>
        <taxon>Pentapetalae</taxon>
        <taxon>asterids</taxon>
        <taxon>lamiids</taxon>
        <taxon>Lamiales</taxon>
        <taxon>Oleaceae</taxon>
        <taxon>Oleeae</taxon>
        <taxon>Olea</taxon>
    </lineage>
</organism>
<dbReference type="GO" id="GO:0051015">
    <property type="term" value="F:actin filament binding"/>
    <property type="evidence" value="ECO:0007669"/>
    <property type="project" value="InterPro"/>
</dbReference>
<comment type="subunit">
    <text evidence="1">Interacts with F-actin.</text>
</comment>
<dbReference type="GO" id="GO:0005884">
    <property type="term" value="C:actin filament"/>
    <property type="evidence" value="ECO:0007669"/>
    <property type="project" value="TreeGrafter"/>
</dbReference>
<dbReference type="PROSITE" id="PS50021">
    <property type="entry name" value="CH"/>
    <property type="match status" value="1"/>
</dbReference>
<protein>
    <submittedName>
        <fullName evidence="5">Fimbrin-1-like</fullName>
    </submittedName>
</protein>
<dbReference type="EMBL" id="CACTIH010005592">
    <property type="protein sequence ID" value="CAA2998410.1"/>
    <property type="molecule type" value="Genomic_DNA"/>
</dbReference>
<dbReference type="GO" id="GO:0032432">
    <property type="term" value="C:actin filament bundle"/>
    <property type="evidence" value="ECO:0007669"/>
    <property type="project" value="TreeGrafter"/>
</dbReference>
<dbReference type="InterPro" id="IPR039959">
    <property type="entry name" value="Fimbrin/Plastin"/>
</dbReference>
<dbReference type="InterPro" id="IPR036872">
    <property type="entry name" value="CH_dom_sf"/>
</dbReference>
<evidence type="ECO:0000256" key="2">
    <source>
        <dbReference type="ARBA" id="ARBA00022737"/>
    </source>
</evidence>
<dbReference type="GO" id="GO:0051639">
    <property type="term" value="P:actin filament network formation"/>
    <property type="evidence" value="ECO:0007669"/>
    <property type="project" value="TreeGrafter"/>
</dbReference>
<sequence>MLQLLKHLRSRSQGKEDSEADILMWADKKMKHLYRISQMENFKDKNLSSTLVFLGLLSAVEPRVVIWNLVTKGKSDEEKKLNSAYIISVARKIGCSVFLQPEDIMDGTLKMILTLMRSIMYWSLQQPMDEQLSLLPVVSSHEASLEHSCFLFWGGNCGLYCNLRLPINLEIHLEDKVDCRGVRVMIGQRPT</sequence>
<dbReference type="Gramene" id="OE9A004303T1">
    <property type="protein sequence ID" value="OE9A004303C1"/>
    <property type="gene ID" value="OE9A004303"/>
</dbReference>
<proteinExistence type="predicted"/>